<sequence>MAPKNQLVDSSDDERDSSAPPDLAFKVNDAFAEKYDQKKRTEELSKLQDKYGKDFQLGDDDEDDETDYSTDDDDAELVTPEVDAAILRTLAKIRAKDPSVYDDGRNVFEEEEAATAAARGSASSSKASRAKGSSSSKPVLLKDYQRARLLANPEGDEALDDAADGGAVPQTHAEEQRALKREITAAFHQAGGSSDEEEGGDESEDEDGLFRPREKDDDERAREEREYERFLETAVGKKAVKQALGDDKEEAFLRSYIMNRGWIDRENDSSHVPSYDEIVGNSTTSSSSAKKGKARAASPELDADGHPLDPAAHDDDDEELDEVAEEFEHTYNFRFEETGAADLVTHARDAASSVRKPTTAVSARARAREAAKLRKEEEALQRKEELRRLKALKRKEVEERLKQLVEAAGEGTKGLEEIDLDGEWDEAKHEEAMRKVYGGEYENLEDDEFKPTWDDDIDIGDIGGDSGDDDDAALHLPYEPVASTSALPEGDGDVDMDAEAEVDEVSPKKSKKERKKEKKNKKAKRDEEGLPTDLVEAVKSTGDADKVQAVDRLVDEYYALDYEDQVGDLRTRFKYAKVPASSFNLTPEEILLATDAELNAFMSLKKLAPYRQDSAAWQAKQQQKQRKALKELRDALKTRKWGEEVDEEQAQKALDKRREKKRRYRENAEKRAAETAGEDGGAATAAAAAGGARGEDGEPPKKKKRAGKSERKRLQKEREQAGEGAQA</sequence>
<feature type="compositionally biased region" description="Acidic residues" evidence="3">
    <location>
        <begin position="490"/>
        <end position="504"/>
    </location>
</feature>
<feature type="region of interest" description="Disordered" evidence="3">
    <location>
        <begin position="638"/>
        <end position="727"/>
    </location>
</feature>
<dbReference type="OrthoDB" id="10252032at2759"/>
<dbReference type="AlphaFoldDB" id="A0A5C5FQB0"/>
<feature type="compositionally biased region" description="Basic and acidic residues" evidence="3">
    <location>
        <begin position="172"/>
        <end position="183"/>
    </location>
</feature>
<dbReference type="Pfam" id="PF12936">
    <property type="entry name" value="Kri1_C"/>
    <property type="match status" value="1"/>
</dbReference>
<evidence type="ECO:0000256" key="2">
    <source>
        <dbReference type="SAM" id="Coils"/>
    </source>
</evidence>
<feature type="compositionally biased region" description="Basic and acidic residues" evidence="3">
    <location>
        <begin position="208"/>
        <end position="231"/>
    </location>
</feature>
<feature type="region of interest" description="Disordered" evidence="3">
    <location>
        <begin position="439"/>
        <end position="533"/>
    </location>
</feature>
<evidence type="ECO:0000256" key="3">
    <source>
        <dbReference type="SAM" id="MobiDB-lite"/>
    </source>
</evidence>
<feature type="region of interest" description="Disordered" evidence="3">
    <location>
        <begin position="1"/>
        <end position="25"/>
    </location>
</feature>
<dbReference type="GO" id="GO:0030686">
    <property type="term" value="C:90S preribosome"/>
    <property type="evidence" value="ECO:0007669"/>
    <property type="project" value="TreeGrafter"/>
</dbReference>
<feature type="region of interest" description="Disordered" evidence="3">
    <location>
        <begin position="112"/>
        <end position="233"/>
    </location>
</feature>
<feature type="compositionally biased region" description="Basic residues" evidence="3">
    <location>
        <begin position="701"/>
        <end position="715"/>
    </location>
</feature>
<feature type="region of interest" description="Disordered" evidence="3">
    <location>
        <begin position="263"/>
        <end position="318"/>
    </location>
</feature>
<protein>
    <submittedName>
        <fullName evidence="5">KRI1-like family C-terminal-domain-containing protein</fullName>
    </submittedName>
</protein>
<reference evidence="5 6" key="1">
    <citation type="submission" date="2019-03" db="EMBL/GenBank/DDBJ databases">
        <title>Rhodosporidium diobovatum UCD-FST 08-225 genome sequencing, assembly, and annotation.</title>
        <authorList>
            <person name="Fakankun I.U."/>
            <person name="Fristensky B."/>
            <person name="Levin D.B."/>
        </authorList>
    </citation>
    <scope>NUCLEOTIDE SEQUENCE [LARGE SCALE GENOMIC DNA]</scope>
    <source>
        <strain evidence="5 6">UCD-FST 08-225</strain>
    </source>
</reference>
<evidence type="ECO:0000256" key="1">
    <source>
        <dbReference type="ARBA" id="ARBA00007473"/>
    </source>
</evidence>
<dbReference type="GO" id="GO:0000447">
    <property type="term" value="P:endonucleolytic cleavage in ITS1 to separate SSU-rRNA from 5.8S rRNA and LSU-rRNA from tricistronic rRNA transcript (SSU-rRNA, 5.8S rRNA, LSU-rRNA)"/>
    <property type="evidence" value="ECO:0007669"/>
    <property type="project" value="TreeGrafter"/>
</dbReference>
<feature type="compositionally biased region" description="Basic and acidic residues" evidence="3">
    <location>
        <begin position="303"/>
        <end position="313"/>
    </location>
</feature>
<feature type="compositionally biased region" description="Basic and acidic residues" evidence="3">
    <location>
        <begin position="37"/>
        <end position="53"/>
    </location>
</feature>
<feature type="compositionally biased region" description="Acidic residues" evidence="3">
    <location>
        <begin position="57"/>
        <end position="76"/>
    </location>
</feature>
<proteinExistence type="inferred from homology"/>
<feature type="compositionally biased region" description="Basic residues" evidence="3">
    <location>
        <begin position="508"/>
        <end position="523"/>
    </location>
</feature>
<dbReference type="InterPro" id="IPR024626">
    <property type="entry name" value="Kri1-like_C"/>
</dbReference>
<keyword evidence="6" id="KW-1185">Reference proteome</keyword>
<feature type="compositionally biased region" description="Acidic residues" evidence="3">
    <location>
        <begin position="154"/>
        <end position="163"/>
    </location>
</feature>
<evidence type="ECO:0000313" key="5">
    <source>
        <dbReference type="EMBL" id="TNY18993.1"/>
    </source>
</evidence>
<feature type="compositionally biased region" description="Low complexity" evidence="3">
    <location>
        <begin position="681"/>
        <end position="690"/>
    </location>
</feature>
<accession>A0A5C5FQB0</accession>
<feature type="compositionally biased region" description="Acidic residues" evidence="3">
    <location>
        <begin position="442"/>
        <end position="459"/>
    </location>
</feature>
<feature type="coiled-coil region" evidence="2">
    <location>
        <begin position="363"/>
        <end position="396"/>
    </location>
</feature>
<dbReference type="PANTHER" id="PTHR14490">
    <property type="entry name" value="ZINC FINGER, ZZ TYPE"/>
    <property type="match status" value="1"/>
</dbReference>
<feature type="compositionally biased region" description="Basic and acidic residues" evidence="3">
    <location>
        <begin position="638"/>
        <end position="657"/>
    </location>
</feature>
<comment type="caution">
    <text evidence="5">The sequence shown here is derived from an EMBL/GenBank/DDBJ whole genome shotgun (WGS) entry which is preliminary data.</text>
</comment>
<evidence type="ECO:0000259" key="4">
    <source>
        <dbReference type="Pfam" id="PF12936"/>
    </source>
</evidence>
<feature type="compositionally biased region" description="Low complexity" evidence="3">
    <location>
        <begin position="114"/>
        <end position="136"/>
    </location>
</feature>
<feature type="compositionally biased region" description="Acidic residues" evidence="3">
    <location>
        <begin position="194"/>
        <end position="207"/>
    </location>
</feature>
<evidence type="ECO:0000313" key="6">
    <source>
        <dbReference type="Proteomes" id="UP000311382"/>
    </source>
</evidence>
<gene>
    <name evidence="5" type="ORF">DMC30DRAFT_448359</name>
</gene>
<dbReference type="Proteomes" id="UP000311382">
    <property type="component" value="Unassembled WGS sequence"/>
</dbReference>
<dbReference type="PANTHER" id="PTHR14490:SF5">
    <property type="entry name" value="PROTEIN KRI1 HOMOLOG"/>
    <property type="match status" value="1"/>
</dbReference>
<dbReference type="Pfam" id="PF05178">
    <property type="entry name" value="Kri1"/>
    <property type="match status" value="1"/>
</dbReference>
<comment type="similarity">
    <text evidence="1">Belongs to the KRI1 family.</text>
</comment>
<keyword evidence="2" id="KW-0175">Coiled coil</keyword>
<dbReference type="InterPro" id="IPR018034">
    <property type="entry name" value="Kri1"/>
</dbReference>
<dbReference type="STRING" id="5288.A0A5C5FQB0"/>
<feature type="region of interest" description="Disordered" evidence="3">
    <location>
        <begin position="37"/>
        <end position="79"/>
    </location>
</feature>
<feature type="domain" description="Kri1-like C-terminal" evidence="4">
    <location>
        <begin position="549"/>
        <end position="634"/>
    </location>
</feature>
<organism evidence="5 6">
    <name type="scientific">Rhodotorula diobovata</name>
    <dbReference type="NCBI Taxonomy" id="5288"/>
    <lineage>
        <taxon>Eukaryota</taxon>
        <taxon>Fungi</taxon>
        <taxon>Dikarya</taxon>
        <taxon>Basidiomycota</taxon>
        <taxon>Pucciniomycotina</taxon>
        <taxon>Microbotryomycetes</taxon>
        <taxon>Sporidiobolales</taxon>
        <taxon>Sporidiobolaceae</taxon>
        <taxon>Rhodotorula</taxon>
    </lineage>
</organism>
<name>A0A5C5FQB0_9BASI</name>
<dbReference type="EMBL" id="SOZI01000113">
    <property type="protein sequence ID" value="TNY18993.1"/>
    <property type="molecule type" value="Genomic_DNA"/>
</dbReference>
<dbReference type="GO" id="GO:0005730">
    <property type="term" value="C:nucleolus"/>
    <property type="evidence" value="ECO:0007669"/>
    <property type="project" value="TreeGrafter"/>
</dbReference>